<comment type="caution">
    <text evidence="2">The sequence shown here is derived from an EMBL/GenBank/DDBJ whole genome shotgun (WGS) entry which is preliminary data.</text>
</comment>
<evidence type="ECO:0000256" key="1">
    <source>
        <dbReference type="SAM" id="MobiDB-lite"/>
    </source>
</evidence>
<proteinExistence type="predicted"/>
<evidence type="ECO:0000313" key="2">
    <source>
        <dbReference type="EMBL" id="KAH3887310.1"/>
    </source>
</evidence>
<dbReference type="Proteomes" id="UP000828390">
    <property type="component" value="Unassembled WGS sequence"/>
</dbReference>
<feature type="region of interest" description="Disordered" evidence="1">
    <location>
        <begin position="1"/>
        <end position="31"/>
    </location>
</feature>
<sequence length="75" mass="7844">MLLPIDAYERHDGSGAAVSDTSTSRTMSGSNSLSVTSYWLSPLSWSLPTTSPASAVYGNNLHVPCLAHLGTQCSS</sequence>
<feature type="compositionally biased region" description="Polar residues" evidence="1">
    <location>
        <begin position="19"/>
        <end position="31"/>
    </location>
</feature>
<name>A0A9D4S1R3_DREPO</name>
<gene>
    <name evidence="2" type="ORF">DPMN_011325</name>
</gene>
<dbReference type="AlphaFoldDB" id="A0A9D4S1R3"/>
<dbReference type="EMBL" id="JAIWYP010000001">
    <property type="protein sequence ID" value="KAH3887310.1"/>
    <property type="molecule type" value="Genomic_DNA"/>
</dbReference>
<protein>
    <submittedName>
        <fullName evidence="2">Uncharacterized protein</fullName>
    </submittedName>
</protein>
<reference evidence="2" key="1">
    <citation type="journal article" date="2019" name="bioRxiv">
        <title>The Genome of the Zebra Mussel, Dreissena polymorpha: A Resource for Invasive Species Research.</title>
        <authorList>
            <person name="McCartney M.A."/>
            <person name="Auch B."/>
            <person name="Kono T."/>
            <person name="Mallez S."/>
            <person name="Zhang Y."/>
            <person name="Obille A."/>
            <person name="Becker A."/>
            <person name="Abrahante J.E."/>
            <person name="Garbe J."/>
            <person name="Badalamenti J.P."/>
            <person name="Herman A."/>
            <person name="Mangelson H."/>
            <person name="Liachko I."/>
            <person name="Sullivan S."/>
            <person name="Sone E.D."/>
            <person name="Koren S."/>
            <person name="Silverstein K.A.T."/>
            <person name="Beckman K.B."/>
            <person name="Gohl D.M."/>
        </authorList>
    </citation>
    <scope>NUCLEOTIDE SEQUENCE</scope>
    <source>
        <strain evidence="2">Duluth1</strain>
        <tissue evidence="2">Whole animal</tissue>
    </source>
</reference>
<evidence type="ECO:0000313" key="3">
    <source>
        <dbReference type="Proteomes" id="UP000828390"/>
    </source>
</evidence>
<organism evidence="2 3">
    <name type="scientific">Dreissena polymorpha</name>
    <name type="common">Zebra mussel</name>
    <name type="synonym">Mytilus polymorpha</name>
    <dbReference type="NCBI Taxonomy" id="45954"/>
    <lineage>
        <taxon>Eukaryota</taxon>
        <taxon>Metazoa</taxon>
        <taxon>Spiralia</taxon>
        <taxon>Lophotrochozoa</taxon>
        <taxon>Mollusca</taxon>
        <taxon>Bivalvia</taxon>
        <taxon>Autobranchia</taxon>
        <taxon>Heteroconchia</taxon>
        <taxon>Euheterodonta</taxon>
        <taxon>Imparidentia</taxon>
        <taxon>Neoheterodontei</taxon>
        <taxon>Myida</taxon>
        <taxon>Dreissenoidea</taxon>
        <taxon>Dreissenidae</taxon>
        <taxon>Dreissena</taxon>
    </lineage>
</organism>
<reference evidence="2" key="2">
    <citation type="submission" date="2020-11" db="EMBL/GenBank/DDBJ databases">
        <authorList>
            <person name="McCartney M.A."/>
            <person name="Auch B."/>
            <person name="Kono T."/>
            <person name="Mallez S."/>
            <person name="Becker A."/>
            <person name="Gohl D.M."/>
            <person name="Silverstein K.A.T."/>
            <person name="Koren S."/>
            <person name="Bechman K.B."/>
            <person name="Herman A."/>
            <person name="Abrahante J.E."/>
            <person name="Garbe J."/>
        </authorList>
    </citation>
    <scope>NUCLEOTIDE SEQUENCE</scope>
    <source>
        <strain evidence="2">Duluth1</strain>
        <tissue evidence="2">Whole animal</tissue>
    </source>
</reference>
<keyword evidence="3" id="KW-1185">Reference proteome</keyword>
<accession>A0A9D4S1R3</accession>